<organism evidence="1">
    <name type="scientific">viral metagenome</name>
    <dbReference type="NCBI Taxonomy" id="1070528"/>
    <lineage>
        <taxon>unclassified sequences</taxon>
        <taxon>metagenomes</taxon>
        <taxon>organismal metagenomes</taxon>
    </lineage>
</organism>
<sequence length="159" mass="18210">MNIVLSLNQISSLNIGLLESKTNIIMSNGQFTKINFVDANFTMNGLYINFPLSSYTTEVVQHRKNMKFVYSSSANIQSSNDLALLEQRLLDFYSNNKQRDYRKKLLLKQQIESGFMKIYKETHSHLDSGSMYIIKISGIWESNGEIGITYKLYEAGTVI</sequence>
<name>A0A6C0IMS7_9ZZZZ</name>
<dbReference type="AlphaFoldDB" id="A0A6C0IMS7"/>
<evidence type="ECO:0000313" key="1">
    <source>
        <dbReference type="EMBL" id="QHT94494.1"/>
    </source>
</evidence>
<proteinExistence type="predicted"/>
<protein>
    <submittedName>
        <fullName evidence="1">Uncharacterized protein</fullName>
    </submittedName>
</protein>
<dbReference type="EMBL" id="MN740223">
    <property type="protein sequence ID" value="QHT94494.1"/>
    <property type="molecule type" value="Genomic_DNA"/>
</dbReference>
<accession>A0A6C0IMS7</accession>
<reference evidence="1" key="1">
    <citation type="journal article" date="2020" name="Nature">
        <title>Giant virus diversity and host interactions through global metagenomics.</title>
        <authorList>
            <person name="Schulz F."/>
            <person name="Roux S."/>
            <person name="Paez-Espino D."/>
            <person name="Jungbluth S."/>
            <person name="Walsh D.A."/>
            <person name="Denef V.J."/>
            <person name="McMahon K.D."/>
            <person name="Konstantinidis K.T."/>
            <person name="Eloe-Fadrosh E.A."/>
            <person name="Kyrpides N.C."/>
            <person name="Woyke T."/>
        </authorList>
    </citation>
    <scope>NUCLEOTIDE SEQUENCE</scope>
    <source>
        <strain evidence="1">GVMAG-M-3300024258-28</strain>
    </source>
</reference>